<feature type="compositionally biased region" description="Basic and acidic residues" evidence="1">
    <location>
        <begin position="14"/>
        <end position="34"/>
    </location>
</feature>
<name>A0A2P6MUZ1_9EUKA</name>
<protein>
    <submittedName>
        <fullName evidence="2">Uncharacterized protein</fullName>
    </submittedName>
</protein>
<evidence type="ECO:0000256" key="1">
    <source>
        <dbReference type="SAM" id="MobiDB-lite"/>
    </source>
</evidence>
<dbReference type="Proteomes" id="UP000241769">
    <property type="component" value="Unassembled WGS sequence"/>
</dbReference>
<accession>A0A2P6MUZ1</accession>
<feature type="compositionally biased region" description="Polar residues" evidence="1">
    <location>
        <begin position="1"/>
        <end position="10"/>
    </location>
</feature>
<dbReference type="EMBL" id="MDYQ01000380">
    <property type="protein sequence ID" value="PRP75507.1"/>
    <property type="molecule type" value="Genomic_DNA"/>
</dbReference>
<comment type="caution">
    <text evidence="2">The sequence shown here is derived from an EMBL/GenBank/DDBJ whole genome shotgun (WGS) entry which is preliminary data.</text>
</comment>
<keyword evidence="3" id="KW-1185">Reference proteome</keyword>
<evidence type="ECO:0000313" key="2">
    <source>
        <dbReference type="EMBL" id="PRP75507.1"/>
    </source>
</evidence>
<dbReference type="InParanoid" id="A0A2P6MUZ1"/>
<dbReference type="AlphaFoldDB" id="A0A2P6MUZ1"/>
<gene>
    <name evidence="2" type="ORF">PROFUN_10685</name>
</gene>
<organism evidence="2 3">
    <name type="scientific">Planoprotostelium fungivorum</name>
    <dbReference type="NCBI Taxonomy" id="1890364"/>
    <lineage>
        <taxon>Eukaryota</taxon>
        <taxon>Amoebozoa</taxon>
        <taxon>Evosea</taxon>
        <taxon>Variosea</taxon>
        <taxon>Cavosteliida</taxon>
        <taxon>Cavosteliaceae</taxon>
        <taxon>Planoprotostelium</taxon>
    </lineage>
</organism>
<evidence type="ECO:0000313" key="3">
    <source>
        <dbReference type="Proteomes" id="UP000241769"/>
    </source>
</evidence>
<reference evidence="2 3" key="1">
    <citation type="journal article" date="2018" name="Genome Biol. Evol.">
        <title>Multiple Roots of Fruiting Body Formation in Amoebozoa.</title>
        <authorList>
            <person name="Hillmann F."/>
            <person name="Forbes G."/>
            <person name="Novohradska S."/>
            <person name="Ferling I."/>
            <person name="Riege K."/>
            <person name="Groth M."/>
            <person name="Westermann M."/>
            <person name="Marz M."/>
            <person name="Spaller T."/>
            <person name="Winckler T."/>
            <person name="Schaap P."/>
            <person name="Glockner G."/>
        </authorList>
    </citation>
    <scope>NUCLEOTIDE SEQUENCE [LARGE SCALE GENOMIC DNA]</scope>
    <source>
        <strain evidence="2 3">Jena</strain>
    </source>
</reference>
<sequence length="110" mass="13361">MRDPVEQQQCILRRYREEHEGTNKKNTEKHEGRRQNNKFRVPKETPKEDIDITCERPKENTDRNYLRVWTVIIQSGMTTKMDKTLEMREKKIHIRLITETGTNKGFFKQR</sequence>
<proteinExistence type="predicted"/>
<feature type="region of interest" description="Disordered" evidence="1">
    <location>
        <begin position="1"/>
        <end position="49"/>
    </location>
</feature>